<sequence>MGLNGGVKSVTATSPRNVPIDAARALSILVVVGFHLMLFGVDPASVGSGGLIRTFVGSPGPVGWALSWFVMVMPLFFVAGGFANTHVLDRHRAEGGSYGTFLVARARRLLGPLVFYIAVWTAIGTVVAWLGNLDTAVVGTRKLTEVLWFLLVYLVVVMLAPVMVMAHDLWGCRSCWCSVSPRSPSTSSASSSASVGPLTPTTWRSGCSCTSWASPTTVGGGAPGRWPSSGRPSSGRCSPF</sequence>
<keyword evidence="4" id="KW-0012">Acyltransferase</keyword>
<dbReference type="EMBL" id="CP045725">
    <property type="protein sequence ID" value="QGF24962.1"/>
    <property type="molecule type" value="Genomic_DNA"/>
</dbReference>
<dbReference type="AlphaFoldDB" id="A0A5Q2FDE0"/>
<feature type="transmembrane region" description="Helical" evidence="2">
    <location>
        <begin position="109"/>
        <end position="131"/>
    </location>
</feature>
<protein>
    <submittedName>
        <fullName evidence="4">Acyltransferase family protein</fullName>
    </submittedName>
</protein>
<feature type="domain" description="Acyltransferase 3" evidence="3">
    <location>
        <begin position="20"/>
        <end position="168"/>
    </location>
</feature>
<keyword evidence="2" id="KW-0812">Transmembrane</keyword>
<dbReference type="Proteomes" id="UP000386847">
    <property type="component" value="Chromosome"/>
</dbReference>
<name>A0A5Q2FDE0_9ACTN</name>
<dbReference type="Pfam" id="PF01757">
    <property type="entry name" value="Acyl_transf_3"/>
    <property type="match status" value="1"/>
</dbReference>
<keyword evidence="2" id="KW-0472">Membrane</keyword>
<dbReference type="KEGG" id="rain:Rai3103_16575"/>
<evidence type="ECO:0000313" key="5">
    <source>
        <dbReference type="Proteomes" id="UP000386847"/>
    </source>
</evidence>
<gene>
    <name evidence="4" type="ORF">Rai3103_16575</name>
</gene>
<evidence type="ECO:0000256" key="2">
    <source>
        <dbReference type="SAM" id="Phobius"/>
    </source>
</evidence>
<keyword evidence="5" id="KW-1185">Reference proteome</keyword>
<feature type="compositionally biased region" description="Low complexity" evidence="1">
    <location>
        <begin position="224"/>
        <end position="240"/>
    </location>
</feature>
<feature type="transmembrane region" description="Helical" evidence="2">
    <location>
        <begin position="66"/>
        <end position="88"/>
    </location>
</feature>
<evidence type="ECO:0000313" key="4">
    <source>
        <dbReference type="EMBL" id="QGF24962.1"/>
    </source>
</evidence>
<dbReference type="InterPro" id="IPR002656">
    <property type="entry name" value="Acyl_transf_3_dom"/>
</dbReference>
<feature type="transmembrane region" description="Helical" evidence="2">
    <location>
        <begin position="25"/>
        <end position="46"/>
    </location>
</feature>
<feature type="transmembrane region" description="Helical" evidence="2">
    <location>
        <begin position="146"/>
        <end position="166"/>
    </location>
</feature>
<keyword evidence="4" id="KW-0808">Transferase</keyword>
<evidence type="ECO:0000256" key="1">
    <source>
        <dbReference type="SAM" id="MobiDB-lite"/>
    </source>
</evidence>
<keyword evidence="2" id="KW-1133">Transmembrane helix</keyword>
<feature type="region of interest" description="Disordered" evidence="1">
    <location>
        <begin position="215"/>
        <end position="240"/>
    </location>
</feature>
<organism evidence="4 5">
    <name type="scientific">Raineyella fluvialis</name>
    <dbReference type="NCBI Taxonomy" id="2662261"/>
    <lineage>
        <taxon>Bacteria</taxon>
        <taxon>Bacillati</taxon>
        <taxon>Actinomycetota</taxon>
        <taxon>Actinomycetes</taxon>
        <taxon>Propionibacteriales</taxon>
        <taxon>Propionibacteriaceae</taxon>
        <taxon>Raineyella</taxon>
    </lineage>
</organism>
<proteinExistence type="predicted"/>
<evidence type="ECO:0000259" key="3">
    <source>
        <dbReference type="Pfam" id="PF01757"/>
    </source>
</evidence>
<dbReference type="GO" id="GO:0016747">
    <property type="term" value="F:acyltransferase activity, transferring groups other than amino-acyl groups"/>
    <property type="evidence" value="ECO:0007669"/>
    <property type="project" value="InterPro"/>
</dbReference>
<reference evidence="4 5" key="1">
    <citation type="submission" date="2019-10" db="EMBL/GenBank/DDBJ databases">
        <title>Genomic analysis of Raineyella sp. CBA3103.</title>
        <authorList>
            <person name="Roh S.W."/>
        </authorList>
    </citation>
    <scope>NUCLEOTIDE SEQUENCE [LARGE SCALE GENOMIC DNA]</scope>
    <source>
        <strain evidence="4 5">CBA3103</strain>
    </source>
</reference>
<accession>A0A5Q2FDE0</accession>